<dbReference type="GO" id="GO:0006302">
    <property type="term" value="P:double-strand break repair"/>
    <property type="evidence" value="ECO:0007669"/>
    <property type="project" value="TreeGrafter"/>
</dbReference>
<dbReference type="SUPFAM" id="SSF56672">
    <property type="entry name" value="DNA/RNA polymerases"/>
    <property type="match status" value="1"/>
</dbReference>
<dbReference type="SUPFAM" id="SSF88723">
    <property type="entry name" value="PIN domain-like"/>
    <property type="match status" value="1"/>
</dbReference>
<keyword evidence="6" id="KW-0540">Nuclease</keyword>
<dbReference type="EMBL" id="MHQS01000006">
    <property type="protein sequence ID" value="OHA09142.1"/>
    <property type="molecule type" value="Genomic_DNA"/>
</dbReference>
<dbReference type="Gene3D" id="1.20.1060.10">
    <property type="entry name" value="Taq DNA Polymerase, Chain T, domain 4"/>
    <property type="match status" value="1"/>
</dbReference>
<keyword evidence="5" id="KW-0235">DNA replication</keyword>
<comment type="similarity">
    <text evidence="1">Belongs to the DNA polymerase type-A family.</text>
</comment>
<keyword evidence="3" id="KW-0808">Transferase</keyword>
<evidence type="ECO:0000256" key="4">
    <source>
        <dbReference type="ARBA" id="ARBA00022695"/>
    </source>
</evidence>
<organism evidence="16 17">
    <name type="scientific">Candidatus Sungbacteria bacterium RIFCSPLOWO2_01_FULL_59_16</name>
    <dbReference type="NCBI Taxonomy" id="1802280"/>
    <lineage>
        <taxon>Bacteria</taxon>
        <taxon>Candidatus Sungiibacteriota</taxon>
    </lineage>
</organism>
<evidence type="ECO:0000256" key="8">
    <source>
        <dbReference type="ARBA" id="ARBA00022801"/>
    </source>
</evidence>
<dbReference type="InterPro" id="IPR008918">
    <property type="entry name" value="HhH2"/>
</dbReference>
<dbReference type="FunFam" id="1.10.150.20:FF:000003">
    <property type="entry name" value="DNA polymerase I"/>
    <property type="match status" value="1"/>
</dbReference>
<proteinExistence type="inferred from homology"/>
<sequence>MKRLVLIDSHAVIHRAFHALPPLTSPGGKPVNAVYGFASILLKMLKELKPDYAAAAFDHKGPTFRHLAFERYKAERAKTPETLSEQIPVVKELVRSFGIPLFEQQGYEADDIIGTIARLVRAKHPDIEVVIVTGDLDTLQLVDDRTSVFTMRKGVSDTVLYDASAVRERYGLSPSQLVDFKGLRGDPSDNIPGVKGIGEKTASELLGRYGSIEEIYRALKKNQLVAKPAVVAALKAHEADALFSKTLATIDQNMPITFVLGSSRLRKAAVQDQVRAKFDELGFESLLRRLGGSGGAAIPLASEPPSSVLPPVKVLRRERAAEWPRRGSWALLIDSEGKSLGLALNPVEAIELPASAPAEHPAEFRLSSKYPLYAFNLKGLLARGFPESALGNVRDFMLMWWLLEPGRKTYEPEALLRKELRAEAASIGELAARLLAAAPALEERLRQEELEEVYRTLEAPLVPILRRMEETGVGFDPKPLRRISAELAVELGTLEARIHEAAGKPFNINSPRQLAEVLFTKLGLAPKGIRKTEKSGALSTRESELAKLHDRHPVISSILRYRELAKLKSTYADTLPALVGRDGRIHTTWNQTGTATGRLSSQNPNLQNIPIRSEHGRAIRKAFVAAKGFELVAFDYSQLELRIAADLARDGKMIEAFRQGQDIHRLTAAEVNNIPLAKVTPELRAAAKTLNFGVLYGMGARAFAETAGVTRDEAEFFIEEYFRDFQGIARFIEETKELARAKGFTKTAFGRKRFFPDIAASNFRIQREAERQAVNHPIQGTEADIMKRAMIKVDRWIASGGLRDDVRMLLQVHDELIFEVRKRRVKEAVPEIKRLMEGAWRGAVEMVVGVKRGASWGTLE</sequence>
<evidence type="ECO:0000256" key="1">
    <source>
        <dbReference type="ARBA" id="ARBA00007705"/>
    </source>
</evidence>
<evidence type="ECO:0000256" key="6">
    <source>
        <dbReference type="ARBA" id="ARBA00022722"/>
    </source>
</evidence>
<evidence type="ECO:0000256" key="7">
    <source>
        <dbReference type="ARBA" id="ARBA00022763"/>
    </source>
</evidence>
<feature type="domain" description="DNA-directed DNA polymerase family A palm" evidence="15">
    <location>
        <begin position="616"/>
        <end position="824"/>
    </location>
</feature>
<evidence type="ECO:0000256" key="2">
    <source>
        <dbReference type="ARBA" id="ARBA00012417"/>
    </source>
</evidence>
<dbReference type="InterPro" id="IPR020045">
    <property type="entry name" value="DNA_polI_H3TH"/>
</dbReference>
<evidence type="ECO:0000256" key="3">
    <source>
        <dbReference type="ARBA" id="ARBA00022679"/>
    </source>
</evidence>
<keyword evidence="9" id="KW-0269">Exonuclease</keyword>
<dbReference type="Gene3D" id="1.10.150.20">
    <property type="entry name" value="5' to 3' exonuclease, C-terminal subdomain"/>
    <property type="match status" value="2"/>
</dbReference>
<dbReference type="GO" id="GO:0003887">
    <property type="term" value="F:DNA-directed DNA polymerase activity"/>
    <property type="evidence" value="ECO:0007669"/>
    <property type="project" value="UniProtKB-KW"/>
</dbReference>
<dbReference type="PANTHER" id="PTHR10133:SF27">
    <property type="entry name" value="DNA POLYMERASE NU"/>
    <property type="match status" value="1"/>
</dbReference>
<dbReference type="FunFam" id="1.20.1060.10:FF:000001">
    <property type="entry name" value="DNA polymerase I"/>
    <property type="match status" value="1"/>
</dbReference>
<dbReference type="Gene3D" id="3.30.70.370">
    <property type="match status" value="1"/>
</dbReference>
<dbReference type="EC" id="2.7.7.7" evidence="2"/>
<dbReference type="Pfam" id="PF01367">
    <property type="entry name" value="5_3_exonuc"/>
    <property type="match status" value="1"/>
</dbReference>
<dbReference type="FunFam" id="3.40.50.1010:FF:000001">
    <property type="entry name" value="DNA polymerase I"/>
    <property type="match status" value="1"/>
</dbReference>
<dbReference type="InterPro" id="IPR002298">
    <property type="entry name" value="DNA_polymerase_A"/>
</dbReference>
<accession>A0A1G2LEA2</accession>
<dbReference type="Pfam" id="PF00476">
    <property type="entry name" value="DNA_pol_A"/>
    <property type="match status" value="1"/>
</dbReference>
<dbReference type="Gene3D" id="3.30.420.10">
    <property type="entry name" value="Ribonuclease H-like superfamily/Ribonuclease H"/>
    <property type="match status" value="1"/>
</dbReference>
<evidence type="ECO:0000313" key="16">
    <source>
        <dbReference type="EMBL" id="OHA09142.1"/>
    </source>
</evidence>
<dbReference type="SMART" id="SM00482">
    <property type="entry name" value="POLAc"/>
    <property type="match status" value="1"/>
</dbReference>
<dbReference type="InterPro" id="IPR036279">
    <property type="entry name" value="5-3_exonuclease_C_sf"/>
</dbReference>
<evidence type="ECO:0000256" key="5">
    <source>
        <dbReference type="ARBA" id="ARBA00022705"/>
    </source>
</evidence>
<evidence type="ECO:0000256" key="12">
    <source>
        <dbReference type="ARBA" id="ARBA00023204"/>
    </source>
</evidence>
<dbReference type="CDD" id="cd09859">
    <property type="entry name" value="PIN_53EXO"/>
    <property type="match status" value="1"/>
</dbReference>
<keyword evidence="8" id="KW-0378">Hydrolase</keyword>
<dbReference type="FunFam" id="1.10.150.20:FF:000002">
    <property type="entry name" value="DNA polymerase I"/>
    <property type="match status" value="1"/>
</dbReference>
<name>A0A1G2LEA2_9BACT</name>
<dbReference type="AlphaFoldDB" id="A0A1G2LEA2"/>
<dbReference type="GO" id="GO:0008409">
    <property type="term" value="F:5'-3' exonuclease activity"/>
    <property type="evidence" value="ECO:0007669"/>
    <property type="project" value="InterPro"/>
</dbReference>
<comment type="caution">
    <text evidence="16">The sequence shown here is derived from an EMBL/GenBank/DDBJ whole genome shotgun (WGS) entry which is preliminary data.</text>
</comment>
<dbReference type="Gene3D" id="3.40.50.1010">
    <property type="entry name" value="5'-nuclease"/>
    <property type="match status" value="1"/>
</dbReference>
<dbReference type="GO" id="GO:0003677">
    <property type="term" value="F:DNA binding"/>
    <property type="evidence" value="ECO:0007669"/>
    <property type="project" value="UniProtKB-KW"/>
</dbReference>
<dbReference type="InterPro" id="IPR020046">
    <property type="entry name" value="5-3_exonucl_a-hlix_arch_N"/>
</dbReference>
<dbReference type="InterPro" id="IPR029060">
    <property type="entry name" value="PIN-like_dom_sf"/>
</dbReference>
<dbReference type="CDD" id="cd08637">
    <property type="entry name" value="DNA_pol_A_pol_I_C"/>
    <property type="match status" value="1"/>
</dbReference>
<dbReference type="SUPFAM" id="SSF47807">
    <property type="entry name" value="5' to 3' exonuclease, C-terminal subdomain"/>
    <property type="match status" value="1"/>
</dbReference>
<feature type="domain" description="5'-3' exonuclease" evidence="14">
    <location>
        <begin position="2"/>
        <end position="266"/>
    </location>
</feature>
<evidence type="ECO:0000259" key="15">
    <source>
        <dbReference type="SMART" id="SM00482"/>
    </source>
</evidence>
<comment type="catalytic activity">
    <reaction evidence="13">
        <text>DNA(n) + a 2'-deoxyribonucleoside 5'-triphosphate = DNA(n+1) + diphosphate</text>
        <dbReference type="Rhea" id="RHEA:22508"/>
        <dbReference type="Rhea" id="RHEA-COMP:17339"/>
        <dbReference type="Rhea" id="RHEA-COMP:17340"/>
        <dbReference type="ChEBI" id="CHEBI:33019"/>
        <dbReference type="ChEBI" id="CHEBI:61560"/>
        <dbReference type="ChEBI" id="CHEBI:173112"/>
        <dbReference type="EC" id="2.7.7.7"/>
    </reaction>
</comment>
<evidence type="ECO:0000256" key="9">
    <source>
        <dbReference type="ARBA" id="ARBA00022839"/>
    </source>
</evidence>
<evidence type="ECO:0000256" key="11">
    <source>
        <dbReference type="ARBA" id="ARBA00023125"/>
    </source>
</evidence>
<evidence type="ECO:0000256" key="10">
    <source>
        <dbReference type="ARBA" id="ARBA00022932"/>
    </source>
</evidence>
<dbReference type="InterPro" id="IPR043502">
    <property type="entry name" value="DNA/RNA_pol_sf"/>
</dbReference>
<keyword evidence="10" id="KW-0239">DNA-directed DNA polymerase</keyword>
<protein>
    <recommendedName>
        <fullName evidence="2">DNA-directed DNA polymerase</fullName>
        <ecNumber evidence="2">2.7.7.7</ecNumber>
    </recommendedName>
</protein>
<keyword evidence="7" id="KW-0227">DNA damage</keyword>
<gene>
    <name evidence="16" type="ORF">A3B37_01200</name>
</gene>
<dbReference type="STRING" id="1802280.A3B37_01200"/>
<reference evidence="16 17" key="1">
    <citation type="journal article" date="2016" name="Nat. Commun.">
        <title>Thousands of microbial genomes shed light on interconnected biogeochemical processes in an aquifer system.</title>
        <authorList>
            <person name="Anantharaman K."/>
            <person name="Brown C.T."/>
            <person name="Hug L.A."/>
            <person name="Sharon I."/>
            <person name="Castelle C.J."/>
            <person name="Probst A.J."/>
            <person name="Thomas B.C."/>
            <person name="Singh A."/>
            <person name="Wilkins M.J."/>
            <person name="Karaoz U."/>
            <person name="Brodie E.L."/>
            <person name="Williams K.H."/>
            <person name="Hubbard S.S."/>
            <person name="Banfield J.F."/>
        </authorList>
    </citation>
    <scope>NUCLEOTIDE SEQUENCE [LARGE SCALE GENOMIC DNA]</scope>
</reference>
<dbReference type="Proteomes" id="UP000176705">
    <property type="component" value="Unassembled WGS sequence"/>
</dbReference>
<keyword evidence="11" id="KW-0238">DNA-binding</keyword>
<dbReference type="PANTHER" id="PTHR10133">
    <property type="entry name" value="DNA POLYMERASE I"/>
    <property type="match status" value="1"/>
</dbReference>
<dbReference type="SMART" id="SM00279">
    <property type="entry name" value="HhH2"/>
    <property type="match status" value="1"/>
</dbReference>
<evidence type="ECO:0000259" key="14">
    <source>
        <dbReference type="SMART" id="SM00475"/>
    </source>
</evidence>
<dbReference type="InterPro" id="IPR002421">
    <property type="entry name" value="5-3_exonuclease"/>
</dbReference>
<dbReference type="CDD" id="cd09898">
    <property type="entry name" value="H3TH_53EXO"/>
    <property type="match status" value="1"/>
</dbReference>
<keyword evidence="12" id="KW-0234">DNA repair</keyword>
<keyword evidence="4" id="KW-0548">Nucleotidyltransferase</keyword>
<dbReference type="InterPro" id="IPR036397">
    <property type="entry name" value="RNaseH_sf"/>
</dbReference>
<dbReference type="PRINTS" id="PR00868">
    <property type="entry name" value="DNAPOLI"/>
</dbReference>
<dbReference type="GO" id="GO:0006261">
    <property type="term" value="P:DNA-templated DNA replication"/>
    <property type="evidence" value="ECO:0007669"/>
    <property type="project" value="InterPro"/>
</dbReference>
<dbReference type="NCBIfam" id="NF004397">
    <property type="entry name" value="PRK05755.1"/>
    <property type="match status" value="1"/>
</dbReference>
<evidence type="ECO:0000256" key="13">
    <source>
        <dbReference type="ARBA" id="ARBA00049244"/>
    </source>
</evidence>
<dbReference type="InterPro" id="IPR001098">
    <property type="entry name" value="DNA-dir_DNA_pol_A_palm_dom"/>
</dbReference>
<dbReference type="SMART" id="SM00475">
    <property type="entry name" value="53EXOc"/>
    <property type="match status" value="1"/>
</dbReference>
<evidence type="ECO:0000313" key="17">
    <source>
        <dbReference type="Proteomes" id="UP000176705"/>
    </source>
</evidence>
<dbReference type="Pfam" id="PF02739">
    <property type="entry name" value="5_3_exonuc_N"/>
    <property type="match status" value="1"/>
</dbReference>